<evidence type="ECO:0000256" key="9">
    <source>
        <dbReference type="ARBA" id="ARBA00023136"/>
    </source>
</evidence>
<feature type="transmembrane region" description="Helical" evidence="11">
    <location>
        <begin position="163"/>
        <end position="182"/>
    </location>
</feature>
<dbReference type="AlphaFoldDB" id="A6WEQ0"/>
<reference evidence="15" key="1">
    <citation type="journal article" date="2008" name="PLoS ONE">
        <title>Survival in nuclear waste, extreme resistance, and potential applications gleaned from the genome sequence of Kineococcus radiotolerans SRS30216.</title>
        <authorList>
            <person name="Bagwell C.E."/>
            <person name="Bhat S."/>
            <person name="Hawkins G.M."/>
            <person name="Smith B.W."/>
            <person name="Biswas T."/>
            <person name="Hoover T.R."/>
            <person name="Saunders E."/>
            <person name="Han C.S."/>
            <person name="Tsodikov O.V."/>
            <person name="Shimkets L.J."/>
        </authorList>
    </citation>
    <scope>NUCLEOTIDE SEQUENCE [LARGE SCALE GENOMIC DNA]</scope>
    <source>
        <strain evidence="15">ATCC BAA-149 / DSM 14245 / SRS30216</strain>
    </source>
</reference>
<dbReference type="KEGG" id="kra:Krad_3826"/>
<evidence type="ECO:0000256" key="2">
    <source>
        <dbReference type="ARBA" id="ARBA00022448"/>
    </source>
</evidence>
<evidence type="ECO:0000256" key="3">
    <source>
        <dbReference type="ARBA" id="ARBA00022475"/>
    </source>
</evidence>
<dbReference type="STRING" id="266940.Krad_3826"/>
<organism evidence="14 15">
    <name type="scientific">Kineococcus radiotolerans (strain ATCC BAA-149 / DSM 14245 / SRS30216)</name>
    <dbReference type="NCBI Taxonomy" id="266940"/>
    <lineage>
        <taxon>Bacteria</taxon>
        <taxon>Bacillati</taxon>
        <taxon>Actinomycetota</taxon>
        <taxon>Actinomycetes</taxon>
        <taxon>Kineosporiales</taxon>
        <taxon>Kineosporiaceae</taxon>
        <taxon>Kineococcus</taxon>
    </lineage>
</organism>
<evidence type="ECO:0000259" key="12">
    <source>
        <dbReference type="PROSITE" id="PS50893"/>
    </source>
</evidence>
<dbReference type="FunFam" id="3.40.50.300:FF:001001">
    <property type="entry name" value="Multidrug ABC transporter ATP-binding protein"/>
    <property type="match status" value="1"/>
</dbReference>
<comment type="subcellular location">
    <subcellularLocation>
        <location evidence="1">Cell membrane</location>
        <topology evidence="1">Multi-pass membrane protein</topology>
    </subcellularLocation>
</comment>
<dbReference type="SUPFAM" id="SSF90123">
    <property type="entry name" value="ABC transporter transmembrane region"/>
    <property type="match status" value="1"/>
</dbReference>
<dbReference type="InterPro" id="IPR027417">
    <property type="entry name" value="P-loop_NTPase"/>
</dbReference>
<feature type="domain" description="ABC transmembrane type-1" evidence="13">
    <location>
        <begin position="53"/>
        <end position="331"/>
    </location>
</feature>
<dbReference type="RefSeq" id="WP_012086429.1">
    <property type="nucleotide sequence ID" value="NC_009664.2"/>
</dbReference>
<dbReference type="Proteomes" id="UP000001116">
    <property type="component" value="Chromosome"/>
</dbReference>
<evidence type="ECO:0000256" key="11">
    <source>
        <dbReference type="SAM" id="Phobius"/>
    </source>
</evidence>
<dbReference type="GO" id="GO:0016887">
    <property type="term" value="F:ATP hydrolysis activity"/>
    <property type="evidence" value="ECO:0007669"/>
    <property type="project" value="InterPro"/>
</dbReference>
<dbReference type="PANTHER" id="PTHR43394">
    <property type="entry name" value="ATP-DEPENDENT PERMEASE MDL1, MITOCHONDRIAL"/>
    <property type="match status" value="1"/>
</dbReference>
<dbReference type="GO" id="GO:0005524">
    <property type="term" value="F:ATP binding"/>
    <property type="evidence" value="ECO:0007669"/>
    <property type="project" value="UniProtKB-KW"/>
</dbReference>
<accession>A6WEQ0</accession>
<dbReference type="InterPro" id="IPR036640">
    <property type="entry name" value="ABC1_TM_sf"/>
</dbReference>
<keyword evidence="6" id="KW-0547">Nucleotide-binding</keyword>
<feature type="transmembrane region" description="Helical" evidence="11">
    <location>
        <begin position="85"/>
        <end position="107"/>
    </location>
</feature>
<dbReference type="InterPro" id="IPR003593">
    <property type="entry name" value="AAA+_ATPase"/>
</dbReference>
<dbReference type="eggNOG" id="COG1132">
    <property type="taxonomic scope" value="Bacteria"/>
</dbReference>
<dbReference type="SMART" id="SM00382">
    <property type="entry name" value="AAA"/>
    <property type="match status" value="1"/>
</dbReference>
<dbReference type="Gene3D" id="1.20.1560.10">
    <property type="entry name" value="ABC transporter type 1, transmembrane domain"/>
    <property type="match status" value="1"/>
</dbReference>
<keyword evidence="5 11" id="KW-0812">Transmembrane</keyword>
<protein>
    <submittedName>
        <fullName evidence="14">ABC transporter related</fullName>
    </submittedName>
</protein>
<keyword evidence="15" id="KW-1185">Reference proteome</keyword>
<keyword evidence="9 11" id="KW-0472">Membrane</keyword>
<dbReference type="InterPro" id="IPR039421">
    <property type="entry name" value="Type_1_exporter"/>
</dbReference>
<evidence type="ECO:0000313" key="15">
    <source>
        <dbReference type="Proteomes" id="UP000001116"/>
    </source>
</evidence>
<dbReference type="EMBL" id="CP000750">
    <property type="protein sequence ID" value="ABS05289.1"/>
    <property type="molecule type" value="Genomic_DNA"/>
</dbReference>
<name>A6WEQ0_KINRD</name>
<keyword evidence="2" id="KW-0813">Transport</keyword>
<gene>
    <name evidence="14" type="ordered locus">Krad_3826</name>
</gene>
<feature type="compositionally biased region" description="Gly residues" evidence="10">
    <location>
        <begin position="9"/>
        <end position="25"/>
    </location>
</feature>
<keyword evidence="4" id="KW-0997">Cell inner membrane</keyword>
<evidence type="ECO:0000256" key="6">
    <source>
        <dbReference type="ARBA" id="ARBA00022741"/>
    </source>
</evidence>
<dbReference type="HOGENOM" id="CLU_000604_84_9_11"/>
<dbReference type="PROSITE" id="PS50929">
    <property type="entry name" value="ABC_TM1F"/>
    <property type="match status" value="1"/>
</dbReference>
<dbReference type="InterPro" id="IPR003439">
    <property type="entry name" value="ABC_transporter-like_ATP-bd"/>
</dbReference>
<dbReference type="GO" id="GO:0015421">
    <property type="term" value="F:ABC-type oligopeptide transporter activity"/>
    <property type="evidence" value="ECO:0007669"/>
    <property type="project" value="TreeGrafter"/>
</dbReference>
<dbReference type="OrthoDB" id="9806127at2"/>
<feature type="domain" description="ABC transporter" evidence="12">
    <location>
        <begin position="366"/>
        <end position="610"/>
    </location>
</feature>
<feature type="transmembrane region" description="Helical" evidence="11">
    <location>
        <begin position="52"/>
        <end position="73"/>
    </location>
</feature>
<dbReference type="PROSITE" id="PS50893">
    <property type="entry name" value="ABC_TRANSPORTER_2"/>
    <property type="match status" value="1"/>
</dbReference>
<dbReference type="Gene3D" id="3.40.50.300">
    <property type="entry name" value="P-loop containing nucleotide triphosphate hydrolases"/>
    <property type="match status" value="1"/>
</dbReference>
<feature type="region of interest" description="Disordered" evidence="10">
    <location>
        <begin position="1"/>
        <end position="29"/>
    </location>
</feature>
<dbReference type="PANTHER" id="PTHR43394:SF1">
    <property type="entry name" value="ATP-BINDING CASSETTE SUB-FAMILY B MEMBER 10, MITOCHONDRIAL"/>
    <property type="match status" value="1"/>
</dbReference>
<evidence type="ECO:0000259" key="13">
    <source>
        <dbReference type="PROSITE" id="PS50929"/>
    </source>
</evidence>
<proteinExistence type="predicted"/>
<dbReference type="CDD" id="cd07346">
    <property type="entry name" value="ABC_6TM_exporters"/>
    <property type="match status" value="1"/>
</dbReference>
<keyword evidence="3" id="KW-1003">Cell membrane</keyword>
<evidence type="ECO:0000256" key="1">
    <source>
        <dbReference type="ARBA" id="ARBA00004651"/>
    </source>
</evidence>
<sequence length="628" mass="63738">MSAPAGTTTGPGTGDGAGTPAGDGGQRALPVATGRRSAAVLARTATAHPGELAAALVTTALASAGTVALPLLLGRAVDVVRAGTSLTPVLVLLALVAVATAVASALARRDAERLGASIAADLRERVVERSLRMSPRVLERAGSGDVASRVTEDVELFTSSVQLGATVLTSALTVVLSAAGFVSLDWRLALAFCTVFPVYALSLRGYLPRSGPLYAAERAVAARRSQVVLQSFHGASTVHAYGMAALQGRRVEVASERTIGASLAALRTFARLAVSMNGAEAVGLSSLLLTGFLLVRGGDVSVGDVTAAALLFHRLFGPLGALLLSFDEVQRAAAALGRLVGVVDLPDAPDADPGALERAPRRAVALRVRGVSHAYADPSPGEDPDLVLRAVDLDVPAGTSLAVVGGSGAGKTTLAAIVGGVFPPTAGRVELVGAQGAVDLADLDAAAVRERIGVIAQESHVFTGTLREDLTLARPDATDEDLHRALGVVGADDWVSALPEGLGTRVGPGELPLSPARRQQLALARVVLRDPPVVVLDEATAEAGSAGARDLEQAALAVVAGRTALVVAHRLSQAAVCDAIAVVEAGEVVELGSHADLLARGGRYARLWSTWSHPGRPAGTVPGAVAEP</sequence>
<evidence type="ECO:0000256" key="5">
    <source>
        <dbReference type="ARBA" id="ARBA00022692"/>
    </source>
</evidence>
<dbReference type="GO" id="GO:0005886">
    <property type="term" value="C:plasma membrane"/>
    <property type="evidence" value="ECO:0007669"/>
    <property type="project" value="UniProtKB-SubCell"/>
</dbReference>
<evidence type="ECO:0000256" key="10">
    <source>
        <dbReference type="SAM" id="MobiDB-lite"/>
    </source>
</evidence>
<evidence type="ECO:0000313" key="14">
    <source>
        <dbReference type="EMBL" id="ABS05289.1"/>
    </source>
</evidence>
<keyword evidence="7" id="KW-0067">ATP-binding</keyword>
<evidence type="ECO:0000256" key="7">
    <source>
        <dbReference type="ARBA" id="ARBA00022840"/>
    </source>
</evidence>
<evidence type="ECO:0000256" key="4">
    <source>
        <dbReference type="ARBA" id="ARBA00022519"/>
    </source>
</evidence>
<dbReference type="Pfam" id="PF00005">
    <property type="entry name" value="ABC_tran"/>
    <property type="match status" value="1"/>
</dbReference>
<dbReference type="InterPro" id="IPR011527">
    <property type="entry name" value="ABC1_TM_dom"/>
</dbReference>
<dbReference type="Pfam" id="PF00664">
    <property type="entry name" value="ABC_membrane"/>
    <property type="match status" value="1"/>
</dbReference>
<evidence type="ECO:0000256" key="8">
    <source>
        <dbReference type="ARBA" id="ARBA00022989"/>
    </source>
</evidence>
<keyword evidence="8 11" id="KW-1133">Transmembrane helix</keyword>
<dbReference type="SUPFAM" id="SSF52540">
    <property type="entry name" value="P-loop containing nucleoside triphosphate hydrolases"/>
    <property type="match status" value="1"/>
</dbReference>